<evidence type="ECO:0000256" key="1">
    <source>
        <dbReference type="SAM" id="Phobius"/>
    </source>
</evidence>
<keyword evidence="1" id="KW-0812">Transmembrane</keyword>
<keyword evidence="1" id="KW-1133">Transmembrane helix</keyword>
<dbReference type="Proteomes" id="UP000255469">
    <property type="component" value="Unassembled WGS sequence"/>
</dbReference>
<proteinExistence type="predicted"/>
<organism evidence="2 3">
    <name type="scientific">Prevotella denticola</name>
    <dbReference type="NCBI Taxonomy" id="28129"/>
    <lineage>
        <taxon>Bacteria</taxon>
        <taxon>Pseudomonadati</taxon>
        <taxon>Bacteroidota</taxon>
        <taxon>Bacteroidia</taxon>
        <taxon>Bacteroidales</taxon>
        <taxon>Prevotellaceae</taxon>
        <taxon>Prevotella</taxon>
    </lineage>
</organism>
<gene>
    <name evidence="2" type="ORF">NCTC13067_02259</name>
</gene>
<accession>A0A379EDQ5</accession>
<feature type="transmembrane region" description="Helical" evidence="1">
    <location>
        <begin position="14"/>
        <end position="36"/>
    </location>
</feature>
<evidence type="ECO:0000313" key="2">
    <source>
        <dbReference type="EMBL" id="SUB94390.1"/>
    </source>
</evidence>
<dbReference type="AlphaFoldDB" id="A0A379EDQ5"/>
<name>A0A379EDQ5_9BACT</name>
<dbReference type="EMBL" id="UGTM01000002">
    <property type="protein sequence ID" value="SUB94390.1"/>
    <property type="molecule type" value="Genomic_DNA"/>
</dbReference>
<keyword evidence="1" id="KW-0472">Membrane</keyword>
<reference evidence="2 3" key="1">
    <citation type="submission" date="2018-06" db="EMBL/GenBank/DDBJ databases">
        <authorList>
            <consortium name="Pathogen Informatics"/>
            <person name="Doyle S."/>
        </authorList>
    </citation>
    <scope>NUCLEOTIDE SEQUENCE [LARGE SCALE GENOMIC DNA]</scope>
    <source>
        <strain evidence="2 3">NCTC13067</strain>
    </source>
</reference>
<sequence>MIKNAEKHSEEKSYSVQVLVGISAVYLSIAISPLLFSVF</sequence>
<evidence type="ECO:0000313" key="3">
    <source>
        <dbReference type="Proteomes" id="UP000255469"/>
    </source>
</evidence>
<protein>
    <submittedName>
        <fullName evidence="2">Uncharacterized protein</fullName>
    </submittedName>
</protein>